<dbReference type="AlphaFoldDB" id="A0A1X7PIH1"/>
<sequence length="85" mass="8922">MRRLRAHPQEKAKTMNKFLLASVALLGLAGVAGAQEVPAFYGVNPYGQTVEGSQAASHVVSGQASATVTGTDGFQINQNENYSGR</sequence>
<name>A0A1X7PIH1_9HYPH</name>
<feature type="chain" id="PRO_5012101020" description="Curlin associated repeat-containing protein" evidence="1">
    <location>
        <begin position="35"/>
        <end position="85"/>
    </location>
</feature>
<feature type="signal peptide" evidence="1">
    <location>
        <begin position="1"/>
        <end position="34"/>
    </location>
</feature>
<keyword evidence="3" id="KW-1185">Reference proteome</keyword>
<keyword evidence="1" id="KW-0732">Signal</keyword>
<proteinExistence type="predicted"/>
<evidence type="ECO:0000313" key="3">
    <source>
        <dbReference type="Proteomes" id="UP000193083"/>
    </source>
</evidence>
<evidence type="ECO:0000313" key="2">
    <source>
        <dbReference type="EMBL" id="SMH51314.1"/>
    </source>
</evidence>
<dbReference type="Proteomes" id="UP000193083">
    <property type="component" value="Unassembled WGS sequence"/>
</dbReference>
<organism evidence="2 3">
    <name type="scientific">Mesorhizobium australicum</name>
    <dbReference type="NCBI Taxonomy" id="536018"/>
    <lineage>
        <taxon>Bacteria</taxon>
        <taxon>Pseudomonadati</taxon>
        <taxon>Pseudomonadota</taxon>
        <taxon>Alphaproteobacteria</taxon>
        <taxon>Hyphomicrobiales</taxon>
        <taxon>Phyllobacteriaceae</taxon>
        <taxon>Mesorhizobium</taxon>
    </lineage>
</organism>
<gene>
    <name evidence="2" type="ORF">SAMN02982922_4396</name>
</gene>
<reference evidence="2 3" key="1">
    <citation type="submission" date="2017-04" db="EMBL/GenBank/DDBJ databases">
        <authorList>
            <person name="Afonso C.L."/>
            <person name="Miller P.J."/>
            <person name="Scott M.A."/>
            <person name="Spackman E."/>
            <person name="Goraichik I."/>
            <person name="Dimitrov K.M."/>
            <person name="Suarez D.L."/>
            <person name="Swayne D.E."/>
        </authorList>
    </citation>
    <scope>NUCLEOTIDE SEQUENCE [LARGE SCALE GENOMIC DNA]</scope>
    <source>
        <strain evidence="2 3">B5P</strain>
    </source>
</reference>
<evidence type="ECO:0000256" key="1">
    <source>
        <dbReference type="SAM" id="SignalP"/>
    </source>
</evidence>
<accession>A0A1X7PIH1</accession>
<evidence type="ECO:0008006" key="4">
    <source>
        <dbReference type="Google" id="ProtNLM"/>
    </source>
</evidence>
<protein>
    <recommendedName>
        <fullName evidence="4">Curlin associated repeat-containing protein</fullName>
    </recommendedName>
</protein>
<dbReference type="EMBL" id="FXBL01000004">
    <property type="protein sequence ID" value="SMH51314.1"/>
    <property type="molecule type" value="Genomic_DNA"/>
</dbReference>